<reference evidence="1 2" key="1">
    <citation type="submission" date="2024-02" db="EMBL/GenBank/DDBJ databases">
        <authorList>
            <person name="Chen Y."/>
            <person name="Shah S."/>
            <person name="Dougan E. K."/>
            <person name="Thang M."/>
            <person name="Chan C."/>
        </authorList>
    </citation>
    <scope>NUCLEOTIDE SEQUENCE [LARGE SCALE GENOMIC DNA]</scope>
</reference>
<dbReference type="EMBL" id="CAXAMN010021716">
    <property type="protein sequence ID" value="CAK9062678.1"/>
    <property type="molecule type" value="Genomic_DNA"/>
</dbReference>
<sequence length="508" mass="57952">LQAKVASPDSIAEEQAKKLLDNLGRLRETAGSHHMAVLQQSGYKIAKTLFNKVQQLQGVISGSDVKHVGRKSKVNNDKVIAAVQRIVEKYANDSSKVVVVRKNGLKQLVCARLLSKKLGRIWKEEPELRKEVGITALRTIMRVHLPSYRKPGRKTDVCGHCRVYKRHIIPRAQKEYQKRRAQLTSIAPNYFESFDSDKQVVQLQESAQTSEVITRAYRYIGARNAKSENDPDRQGLSRTSRLELHQTEARACHKLKGHIELLEAYSWHKLSADRQREFSTALLDKLPNTEAYMHFDFKENVRYPMAKEETGQEFHAQNKLSLTVFGCTVHSPGRKNFNFLLVSEVLDHDSQMARLLLSRVLAVVQGKPEYQWSKVQRLHLVCDCGPHFRSRESYAFYLHDLPKELQVTVHFQGEQRGKGPVDRLFGWGGAWIEDFSQKQPIHGLRDLVQCYRSGAQYMVNSDPTGPKFHIEAFDPGELRPETRTFFQCPGFLTVCALISSQDTLMASA</sequence>
<gene>
    <name evidence="1" type="ORF">CCMP2556_LOCUS30814</name>
</gene>
<keyword evidence="2" id="KW-1185">Reference proteome</keyword>
<evidence type="ECO:0000313" key="1">
    <source>
        <dbReference type="EMBL" id="CAK9062678.1"/>
    </source>
</evidence>
<evidence type="ECO:0000313" key="2">
    <source>
        <dbReference type="Proteomes" id="UP001642484"/>
    </source>
</evidence>
<comment type="caution">
    <text evidence="1">The sequence shown here is derived from an EMBL/GenBank/DDBJ whole genome shotgun (WGS) entry which is preliminary data.</text>
</comment>
<organism evidence="1 2">
    <name type="scientific">Durusdinium trenchii</name>
    <dbReference type="NCBI Taxonomy" id="1381693"/>
    <lineage>
        <taxon>Eukaryota</taxon>
        <taxon>Sar</taxon>
        <taxon>Alveolata</taxon>
        <taxon>Dinophyceae</taxon>
        <taxon>Suessiales</taxon>
        <taxon>Symbiodiniaceae</taxon>
        <taxon>Durusdinium</taxon>
    </lineage>
</organism>
<name>A0ABP0NGS9_9DINO</name>
<accession>A0ABP0NGS9</accession>
<protein>
    <submittedName>
        <fullName evidence="1">Uncharacterized protein</fullName>
    </submittedName>
</protein>
<feature type="non-terminal residue" evidence="1">
    <location>
        <position position="1"/>
    </location>
</feature>
<proteinExistence type="predicted"/>
<dbReference type="Proteomes" id="UP001642484">
    <property type="component" value="Unassembled WGS sequence"/>
</dbReference>